<dbReference type="EMBL" id="AYXT01000010">
    <property type="protein sequence ID" value="ETF01554.1"/>
    <property type="molecule type" value="Genomic_DNA"/>
</dbReference>
<comment type="similarity">
    <text evidence="1">Belongs to the UPF0065 (bug) family.</text>
</comment>
<accession>V8QRF6</accession>
<evidence type="ECO:0000313" key="4">
    <source>
        <dbReference type="Proteomes" id="UP000018733"/>
    </source>
</evidence>
<dbReference type="InterPro" id="IPR005064">
    <property type="entry name" value="BUG"/>
</dbReference>
<reference evidence="3 4" key="1">
    <citation type="journal article" date="2014" name="Genome Announc.">
        <title>Draft Genome Sequence of Advenella kashmirensis Strain W13003, a Polycyclic Aromatic Hydrocarbon-Degrading Bacterium.</title>
        <authorList>
            <person name="Wang X."/>
            <person name="Jin D."/>
            <person name="Zhou L."/>
            <person name="Wu L."/>
            <person name="An W."/>
            <person name="Zhao L."/>
        </authorList>
    </citation>
    <scope>NUCLEOTIDE SEQUENCE [LARGE SCALE GENOMIC DNA]</scope>
    <source>
        <strain evidence="3 4">W13003</strain>
    </source>
</reference>
<dbReference type="PATRIC" id="fig|1424334.3.peg.2437"/>
<dbReference type="PANTHER" id="PTHR42928">
    <property type="entry name" value="TRICARBOXYLATE-BINDING PROTEIN"/>
    <property type="match status" value="1"/>
</dbReference>
<dbReference type="Gene3D" id="3.40.190.150">
    <property type="entry name" value="Bordetella uptake gene, domain 1"/>
    <property type="match status" value="1"/>
</dbReference>
<protein>
    <submittedName>
        <fullName evidence="3">4,5-dihydroxyphthalate dehydrogenase</fullName>
    </submittedName>
</protein>
<dbReference type="HOGENOM" id="CLU_045683_0_2_4"/>
<name>V8QRF6_9BURK</name>
<comment type="caution">
    <text evidence="3">The sequence shown here is derived from an EMBL/GenBank/DDBJ whole genome shotgun (WGS) entry which is preliminary data.</text>
</comment>
<organism evidence="3 4">
    <name type="scientific">Advenella kashmirensis W13003</name>
    <dbReference type="NCBI Taxonomy" id="1424334"/>
    <lineage>
        <taxon>Bacteria</taxon>
        <taxon>Pseudomonadati</taxon>
        <taxon>Pseudomonadota</taxon>
        <taxon>Betaproteobacteria</taxon>
        <taxon>Burkholderiales</taxon>
        <taxon>Alcaligenaceae</taxon>
    </lineage>
</organism>
<dbReference type="AlphaFoldDB" id="V8QRF6"/>
<dbReference type="Pfam" id="PF03401">
    <property type="entry name" value="TctC"/>
    <property type="match status" value="1"/>
</dbReference>
<sequence>MFNSLFRSCIGIAAGSLAMGLSASSVAAEYPVRPITFVVPYSPGGLPDTVARLVAEALGKKLNQSVVVENKPGANGVVAANTIKNNPADGYTFLVTDGSMISINPHIYKNLSYDPFKDFVPVSLIATSPLFLAVHSSLNVTTLQQFIDLVKANPNKYSYGSSGVGSTHHLAMEALKSELGLNLTHVPYRGSSQSIPALVGNQIQVAFAALPSLKGYVEQGKVRILASNSLHRSELDKDIPTISEVVPNYGFAVSVGILARTGSPESVVRKIGSAVAEIAKVPAFKQHMATLGIEAVGGDAKAYGANTREESDRYLKAIEHAKISID</sequence>
<dbReference type="CDD" id="cd07012">
    <property type="entry name" value="PBP2_Bug_TTT"/>
    <property type="match status" value="1"/>
</dbReference>
<dbReference type="eggNOG" id="COG3181">
    <property type="taxonomic scope" value="Bacteria"/>
</dbReference>
<keyword evidence="2" id="KW-0732">Signal</keyword>
<proteinExistence type="inferred from homology"/>
<dbReference type="PANTHER" id="PTHR42928:SF5">
    <property type="entry name" value="BLR1237 PROTEIN"/>
    <property type="match status" value="1"/>
</dbReference>
<dbReference type="Gene3D" id="3.40.190.10">
    <property type="entry name" value="Periplasmic binding protein-like II"/>
    <property type="match status" value="1"/>
</dbReference>
<dbReference type="PIRSF" id="PIRSF017082">
    <property type="entry name" value="YflP"/>
    <property type="match status" value="1"/>
</dbReference>
<dbReference type="Proteomes" id="UP000018733">
    <property type="component" value="Unassembled WGS sequence"/>
</dbReference>
<dbReference type="InterPro" id="IPR042100">
    <property type="entry name" value="Bug_dom1"/>
</dbReference>
<feature type="chain" id="PRO_5004771642" evidence="2">
    <location>
        <begin position="28"/>
        <end position="326"/>
    </location>
</feature>
<evidence type="ECO:0000313" key="3">
    <source>
        <dbReference type="EMBL" id="ETF01554.1"/>
    </source>
</evidence>
<evidence type="ECO:0000256" key="1">
    <source>
        <dbReference type="ARBA" id="ARBA00006987"/>
    </source>
</evidence>
<dbReference type="SUPFAM" id="SSF53850">
    <property type="entry name" value="Periplasmic binding protein-like II"/>
    <property type="match status" value="1"/>
</dbReference>
<keyword evidence="4" id="KW-1185">Reference proteome</keyword>
<feature type="signal peptide" evidence="2">
    <location>
        <begin position="1"/>
        <end position="27"/>
    </location>
</feature>
<evidence type="ECO:0000256" key="2">
    <source>
        <dbReference type="SAM" id="SignalP"/>
    </source>
</evidence>
<gene>
    <name evidence="3" type="ORF">W822_12100</name>
</gene>
<dbReference type="STRING" id="1424334.W822_12100"/>